<feature type="domain" description="Peptidase A2" evidence="3">
    <location>
        <begin position="192"/>
        <end position="237"/>
    </location>
</feature>
<accession>A0ABX6H5J3</accession>
<evidence type="ECO:0000259" key="3">
    <source>
        <dbReference type="PROSITE" id="PS50175"/>
    </source>
</evidence>
<dbReference type="EMBL" id="CP047181">
    <property type="protein sequence ID" value="QHC65039.1"/>
    <property type="molecule type" value="Genomic_DNA"/>
</dbReference>
<feature type="region of interest" description="Disordered" evidence="1">
    <location>
        <begin position="42"/>
        <end position="63"/>
    </location>
</feature>
<dbReference type="Proteomes" id="UP000464597">
    <property type="component" value="Plasmid unnamed1"/>
</dbReference>
<evidence type="ECO:0000256" key="1">
    <source>
        <dbReference type="SAM" id="MobiDB-lite"/>
    </source>
</evidence>
<dbReference type="InterPro" id="IPR001995">
    <property type="entry name" value="Peptidase_A2_cat"/>
</dbReference>
<protein>
    <recommendedName>
        <fullName evidence="3">Peptidase A2 domain-containing protein</fullName>
    </recommendedName>
</protein>
<geneLocation type="plasmid" evidence="4 5">
    <name>unnamed1</name>
</geneLocation>
<dbReference type="RefSeq" id="WP_159424210.1">
    <property type="nucleotide sequence ID" value="NZ_CP047181.1"/>
</dbReference>
<dbReference type="Pfam" id="PF26526">
    <property type="entry name" value="DUF8175"/>
    <property type="match status" value="1"/>
</dbReference>
<name>A0ABX6H5J3_9MICO</name>
<evidence type="ECO:0000313" key="4">
    <source>
        <dbReference type="EMBL" id="QHC65039.1"/>
    </source>
</evidence>
<keyword evidence="2" id="KW-0812">Transmembrane</keyword>
<organism evidence="4 5">
    <name type="scientific">Rathayibacter festucae</name>
    <dbReference type="NCBI Taxonomy" id="110937"/>
    <lineage>
        <taxon>Bacteria</taxon>
        <taxon>Bacillati</taxon>
        <taxon>Actinomycetota</taxon>
        <taxon>Actinomycetes</taxon>
        <taxon>Micrococcales</taxon>
        <taxon>Microbacteriaceae</taxon>
        <taxon>Rathayibacter</taxon>
    </lineage>
</organism>
<proteinExistence type="predicted"/>
<keyword evidence="5" id="KW-1185">Reference proteome</keyword>
<evidence type="ECO:0000313" key="5">
    <source>
        <dbReference type="Proteomes" id="UP000464597"/>
    </source>
</evidence>
<dbReference type="InterPro" id="IPR058488">
    <property type="entry name" value="DUF8175"/>
</dbReference>
<feature type="compositionally biased region" description="Low complexity" evidence="1">
    <location>
        <begin position="45"/>
        <end position="60"/>
    </location>
</feature>
<reference evidence="5" key="1">
    <citation type="submission" date="2019-12" db="EMBL/GenBank/DDBJ databases">
        <title>Complete and draft genome sequences of new strains and members of some known species of the genus Rathayibacter isolated from plants.</title>
        <authorList>
            <person name="Tarlachkov S.V."/>
            <person name="Starodumova I.P."/>
            <person name="Dorofeeva L.V."/>
            <person name="Prisyazhnaya N.V."/>
            <person name="Leyn S."/>
            <person name="Zlamal J."/>
            <person name="Elan M."/>
            <person name="Osterman A.L."/>
            <person name="Nadler S."/>
            <person name="Subbotin S.A."/>
            <person name="Evtushenko L.I."/>
        </authorList>
    </citation>
    <scope>NUCLEOTIDE SEQUENCE [LARGE SCALE GENOMIC DNA]</scope>
    <source>
        <strain evidence="5">VKM Ac-2802</strain>
        <plasmid evidence="5">unnamed1</plasmid>
    </source>
</reference>
<dbReference type="PROSITE" id="PS50175">
    <property type="entry name" value="ASP_PROT_RETROV"/>
    <property type="match status" value="1"/>
</dbReference>
<keyword evidence="2" id="KW-0472">Membrane</keyword>
<evidence type="ECO:0000256" key="2">
    <source>
        <dbReference type="SAM" id="Phobius"/>
    </source>
</evidence>
<feature type="transmembrane region" description="Helical" evidence="2">
    <location>
        <begin position="15"/>
        <end position="34"/>
    </location>
</feature>
<keyword evidence="2" id="KW-1133">Transmembrane helix</keyword>
<gene>
    <name evidence="4" type="ORF">GSU69_19530</name>
</gene>
<keyword evidence="4" id="KW-0614">Plasmid</keyword>
<sequence length="245" mass="24831">MSDTGSRSPFTSRGFIFGAIIFGVLVLAAILLAVTSLGGGGGQQSAPATTATPTSAATPEADADADAASVCGLPGYEESGTLTAAPVTEWTIVGTMAAPGGADVGPGVTDSDGLRRCYAHTVEGALFATANIWAMGTNGSLGDSITDKLSVPGPGRDAAMARQSSNTSNGLSAQIIGFKTLAYTGDAATIDIAFRLNTGVQMSIATELRWSEGDWKVQLTDDGQSSYRPVTLQSLGGYVPWAGVE</sequence>